<dbReference type="PANTHER" id="PTHR22878:SF64">
    <property type="entry name" value="DYNEIN AXONEMAL HEAVY CHAIN 14"/>
    <property type="match status" value="1"/>
</dbReference>
<dbReference type="KEGG" id="lgi:LOTGIDRAFT_133189"/>
<reference evidence="3 4" key="1">
    <citation type="journal article" date="2013" name="Nature">
        <title>Insights into bilaterian evolution from three spiralian genomes.</title>
        <authorList>
            <person name="Simakov O."/>
            <person name="Marletaz F."/>
            <person name="Cho S.J."/>
            <person name="Edsinger-Gonzales E."/>
            <person name="Havlak P."/>
            <person name="Hellsten U."/>
            <person name="Kuo D.H."/>
            <person name="Larsson T."/>
            <person name="Lv J."/>
            <person name="Arendt D."/>
            <person name="Savage R."/>
            <person name="Osoegawa K."/>
            <person name="de Jong P."/>
            <person name="Grimwood J."/>
            <person name="Chapman J.A."/>
            <person name="Shapiro H."/>
            <person name="Aerts A."/>
            <person name="Otillar R.P."/>
            <person name="Terry A.Y."/>
            <person name="Boore J.L."/>
            <person name="Grigoriev I.V."/>
            <person name="Lindberg D.R."/>
            <person name="Seaver E.C."/>
            <person name="Weisblat D.A."/>
            <person name="Putnam N.H."/>
            <person name="Rokhsar D.S."/>
        </authorList>
    </citation>
    <scope>NUCLEOTIDE SEQUENCE [LARGE SCALE GENOMIC DNA]</scope>
</reference>
<dbReference type="InterPro" id="IPR043157">
    <property type="entry name" value="Dynein_AAA1S"/>
</dbReference>
<dbReference type="InterPro" id="IPR035699">
    <property type="entry name" value="AAA_6"/>
</dbReference>
<dbReference type="Gene3D" id="3.40.50.300">
    <property type="entry name" value="P-loop containing nucleotide triphosphate hydrolases"/>
    <property type="match status" value="1"/>
</dbReference>
<dbReference type="InterPro" id="IPR027417">
    <property type="entry name" value="P-loop_NTPase"/>
</dbReference>
<dbReference type="Proteomes" id="UP000030746">
    <property type="component" value="Unassembled WGS sequence"/>
</dbReference>
<dbReference type="SUPFAM" id="SSF52540">
    <property type="entry name" value="P-loop containing nucleoside triphosphate hydrolases"/>
    <property type="match status" value="1"/>
</dbReference>
<evidence type="ECO:0000256" key="1">
    <source>
        <dbReference type="ARBA" id="ARBA00008887"/>
    </source>
</evidence>
<dbReference type="GO" id="GO:0030286">
    <property type="term" value="C:dynein complex"/>
    <property type="evidence" value="ECO:0007669"/>
    <property type="project" value="InterPro"/>
</dbReference>
<dbReference type="HOGENOM" id="CLU_041873_2_1_1"/>
<dbReference type="STRING" id="225164.V3YZB7"/>
<gene>
    <name evidence="3" type="ORF">LOTGIDRAFT_133189</name>
</gene>
<organism evidence="3 4">
    <name type="scientific">Lottia gigantea</name>
    <name type="common">Giant owl limpet</name>
    <dbReference type="NCBI Taxonomy" id="225164"/>
    <lineage>
        <taxon>Eukaryota</taxon>
        <taxon>Metazoa</taxon>
        <taxon>Spiralia</taxon>
        <taxon>Lophotrochozoa</taxon>
        <taxon>Mollusca</taxon>
        <taxon>Gastropoda</taxon>
        <taxon>Patellogastropoda</taxon>
        <taxon>Lottioidea</taxon>
        <taxon>Lottiidae</taxon>
        <taxon>Lottia</taxon>
    </lineage>
</organism>
<feature type="non-terminal residue" evidence="3">
    <location>
        <position position="1"/>
    </location>
</feature>
<dbReference type="FunFam" id="3.40.50.300:FF:000063">
    <property type="entry name" value="dynein heavy chain 6, axonemal"/>
    <property type="match status" value="1"/>
</dbReference>
<dbReference type="OMA" id="IRINMAC"/>
<proteinExistence type="inferred from homology"/>
<dbReference type="GO" id="GO:0007018">
    <property type="term" value="P:microtubule-based movement"/>
    <property type="evidence" value="ECO:0007669"/>
    <property type="project" value="InterPro"/>
</dbReference>
<dbReference type="OrthoDB" id="5593012at2759"/>
<dbReference type="PANTHER" id="PTHR22878">
    <property type="entry name" value="DYNEIN HEAVY CHAIN 6, AXONEMAL-LIKE-RELATED"/>
    <property type="match status" value="1"/>
</dbReference>
<accession>V3YZB7</accession>
<name>V3YZB7_LOTGI</name>
<feature type="domain" description="Dynein heavy chain hydrolytic ATP-binding dynein motor region" evidence="2">
    <location>
        <begin position="3"/>
        <end position="294"/>
    </location>
</feature>
<comment type="similarity">
    <text evidence="1">Belongs to the dynein heavy chain family.</text>
</comment>
<dbReference type="Gene3D" id="1.10.8.710">
    <property type="match status" value="1"/>
</dbReference>
<evidence type="ECO:0000313" key="3">
    <source>
        <dbReference type="EMBL" id="ESO83513.1"/>
    </source>
</evidence>
<dbReference type="GO" id="GO:0045505">
    <property type="term" value="F:dynein intermediate chain binding"/>
    <property type="evidence" value="ECO:0007669"/>
    <property type="project" value="InterPro"/>
</dbReference>
<dbReference type="RefSeq" id="XP_009065770.1">
    <property type="nucleotide sequence ID" value="XM_009067522.1"/>
</dbReference>
<dbReference type="GO" id="GO:0005524">
    <property type="term" value="F:ATP binding"/>
    <property type="evidence" value="ECO:0007669"/>
    <property type="project" value="InterPro"/>
</dbReference>
<dbReference type="FunFam" id="1.10.8.710:FF:000004">
    <property type="entry name" value="Dynein axonemal heavy chain 6"/>
    <property type="match status" value="1"/>
</dbReference>
<dbReference type="GeneID" id="20233392"/>
<protein>
    <recommendedName>
        <fullName evidence="2">Dynein heavy chain hydrolytic ATP-binding dynein motor region domain-containing protein</fullName>
    </recommendedName>
</protein>
<keyword evidence="4" id="KW-1185">Reference proteome</keyword>
<dbReference type="CTD" id="20233392"/>
<dbReference type="EMBL" id="KB203660">
    <property type="protein sequence ID" value="ESO83513.1"/>
    <property type="molecule type" value="Genomic_DNA"/>
</dbReference>
<dbReference type="InterPro" id="IPR026983">
    <property type="entry name" value="DHC"/>
</dbReference>
<evidence type="ECO:0000313" key="4">
    <source>
        <dbReference type="Proteomes" id="UP000030746"/>
    </source>
</evidence>
<dbReference type="AlphaFoldDB" id="V3YZB7"/>
<dbReference type="Pfam" id="PF12774">
    <property type="entry name" value="AAA_6"/>
    <property type="match status" value="1"/>
</dbReference>
<dbReference type="GO" id="GO:0051959">
    <property type="term" value="F:dynein light intermediate chain binding"/>
    <property type="evidence" value="ECO:0007669"/>
    <property type="project" value="InterPro"/>
</dbReference>
<evidence type="ECO:0000259" key="2">
    <source>
        <dbReference type="Pfam" id="PF12774"/>
    </source>
</evidence>
<sequence length="301" mass="33454">FQYGYEYLGCSPRLVITPLTDRCYLTLTGALHLHLGGSPAGPAGTGKTETVKDLAKAMGKQCVVFNCSEGLDYKMLGKFFSGLAQSGSWCCFDEFNRIDVEVLSVVAQQIHTIKAAKDTQSLRFMFESRDIKLNMSCGYFITMNPTYAGRVDLPDNLKSLFRPVAMMVPDYALIAEIILFSEGFRDAKSLSQKIVNLYQLASKQLSQQDHYDFGMRAIKSVLVMAGHGRRHAQQRPDGTVKPLKDEEESHIMIHSLRDANLPKFLAEDVPLFESILADLFPGIVPPSPDQGVLEVNFNLTS</sequence>